<comment type="caution">
    <text evidence="1">The sequence shown here is derived from an EMBL/GenBank/DDBJ whole genome shotgun (WGS) entry which is preliminary data.</text>
</comment>
<organism evidence="1">
    <name type="scientific">mine drainage metagenome</name>
    <dbReference type="NCBI Taxonomy" id="410659"/>
    <lineage>
        <taxon>unclassified sequences</taxon>
        <taxon>metagenomes</taxon>
        <taxon>ecological metagenomes</taxon>
    </lineage>
</organism>
<proteinExistence type="predicted"/>
<accession>A0A1J5QZV0</accession>
<evidence type="ECO:0000313" key="1">
    <source>
        <dbReference type="EMBL" id="OIQ82987.1"/>
    </source>
</evidence>
<gene>
    <name evidence="1" type="ORF">GALL_352170</name>
</gene>
<dbReference type="AlphaFoldDB" id="A0A1J5QZV0"/>
<sequence>MSGTARPQHLRQLIAQQAARMMAEEGAQDYSYAKRKAARQLGAADDACLPTNSEIEQELKLHFEIFRSEQQPRHLHQLRSEALAVMRRLEQFNPHLAGAVLDGTAGRYAETEIHLFADSAKEVELFLLNSGIPYQMVEKPWQFGHERRRLPVFALEAAHGTIRAYVFAPDDLRNAPRRAPGGGTPARADMHTVTTLIEKTATPT</sequence>
<protein>
    <submittedName>
        <fullName evidence="1">Uncharacterized protein</fullName>
    </submittedName>
</protein>
<dbReference type="EMBL" id="MLJW01000747">
    <property type="protein sequence ID" value="OIQ82987.1"/>
    <property type="molecule type" value="Genomic_DNA"/>
</dbReference>
<name>A0A1J5QZV0_9ZZZZ</name>
<reference evidence="1" key="1">
    <citation type="submission" date="2016-10" db="EMBL/GenBank/DDBJ databases">
        <title>Sequence of Gallionella enrichment culture.</title>
        <authorList>
            <person name="Poehlein A."/>
            <person name="Muehling M."/>
            <person name="Daniel R."/>
        </authorList>
    </citation>
    <scope>NUCLEOTIDE SEQUENCE</scope>
</reference>